<evidence type="ECO:0000313" key="2">
    <source>
        <dbReference type="Proteomes" id="UP000790709"/>
    </source>
</evidence>
<evidence type="ECO:0000313" key="1">
    <source>
        <dbReference type="EMBL" id="KAH7930078.1"/>
    </source>
</evidence>
<reference evidence="1" key="1">
    <citation type="journal article" date="2021" name="New Phytol.">
        <title>Evolutionary innovations through gain and loss of genes in the ectomycorrhizal Boletales.</title>
        <authorList>
            <person name="Wu G."/>
            <person name="Miyauchi S."/>
            <person name="Morin E."/>
            <person name="Kuo A."/>
            <person name="Drula E."/>
            <person name="Varga T."/>
            <person name="Kohler A."/>
            <person name="Feng B."/>
            <person name="Cao Y."/>
            <person name="Lipzen A."/>
            <person name="Daum C."/>
            <person name="Hundley H."/>
            <person name="Pangilinan J."/>
            <person name="Johnson J."/>
            <person name="Barry K."/>
            <person name="LaButti K."/>
            <person name="Ng V."/>
            <person name="Ahrendt S."/>
            <person name="Min B."/>
            <person name="Choi I.G."/>
            <person name="Park H."/>
            <person name="Plett J.M."/>
            <person name="Magnuson J."/>
            <person name="Spatafora J.W."/>
            <person name="Nagy L.G."/>
            <person name="Henrissat B."/>
            <person name="Grigoriev I.V."/>
            <person name="Yang Z.L."/>
            <person name="Xu J."/>
            <person name="Martin F.M."/>
        </authorList>
    </citation>
    <scope>NUCLEOTIDE SEQUENCE</scope>
    <source>
        <strain evidence="1">KUC20120723A-06</strain>
    </source>
</reference>
<protein>
    <submittedName>
        <fullName evidence="1">Uncharacterized protein</fullName>
    </submittedName>
</protein>
<proteinExistence type="predicted"/>
<name>A0ACB8BXU2_9AGAM</name>
<keyword evidence="2" id="KW-1185">Reference proteome</keyword>
<gene>
    <name evidence="1" type="ORF">BV22DRAFT_1191549</name>
</gene>
<comment type="caution">
    <text evidence="1">The sequence shown here is derived from an EMBL/GenBank/DDBJ whole genome shotgun (WGS) entry which is preliminary data.</text>
</comment>
<sequence length="1182" mass="126307">MADEAEEYLAVLKASYDYEPQSGDEIAVKEDQIVFLIEKTDDDWWKVKIKGETQDEDSPSGLVPSAYVEQAEHTSLVKAIYDYDAAAPGELTIKEDDILLVFDREGDWILVQSQQEGGKAGFVPATYVEESTGEEEPQGHSIPQIVVPPSPEPPARPVSTYVDPADRVALAPAKAQADDIKTWAISEVDKKGKKKKGTLGIGNGAVFFASESDKTPVQKWQTSDVENINIEKNKHVHIEVGGPNATKLHFNVGNKDTADAVVAKLESSKGLSTAPARPSEDASRQHIRTPSPPSIHTDMGSPHKKNGASVRFTEDSPVIIPPRESSDDGEEDPEEDPPADADPAGNDEPEEADGEPAVALYDFEGTSADELSVQEGERLIIIEKEGEEWWKCRNEHGVEGVVPASYLESSKLARSTSPSSLSAEPVDDGVAAREEEERLEAERLEEERLARERAEKDRKKKEQEQRAKAAAAAAEADRKRREQEEIAAKAEARRKQRQEAAKLAQAKAEREQSRSPRPESSQIKAPKTSGDSSSGAGRSSTDSVKQIPSPGTTRVWHDRSGQFRVEAALLGYSNGKLRLHKINGVVIEVPSEKMSQEDMRYVQQLSKKSNSSSQSSSQRRVSNDDDDQPLALKRQSEAAKRAAQQSTRKGPQTDWFEFFLGAGCDIDDCTRYASSFERDKIDEAILPDITESTMRSLGLREGDIIRVNKVIQQKYKKNNSTSQEQLLRDEELARQLQEEENGGRKQSTTSPAPNLFAGPGGVLKNNTQRRGRPQPRGSLPPSAVDLDAISTASDQIKRTGSPLVSSPAVMTPVQAPQRSSSAAPTAGGFDDDAWTNRPGSKPPASVPAPPAPAPAAAAPRAPSAPPAPSVAVAPTPPPAAQPQATGSNLAKTDADIFDQLARLSALRTTPAVPSPGPASAPVSAPSPAIASPPPPPVGYNAGLGMGSSPAPLGQHLQSQQTGFLPPPQQSGPRGPFAPVPSNQSLLQPLVPTTTGFNSFVPTRPNNAPSPFQMQPSFLQSQPTGFSGPSQPLLSQPTGFQPSGPLLSQPTGLPGGSFGNFGAQPSFQNTGMPPIQSNPTGFSPFAQSPFNNVVSSPPPAPPLPSYSQPSNHSNTSPANVFAQMKSGTFANGNDGTGPQQPAEKYDALRVNPLAAQPTGFAPQATGWGGYQPNGGYQNGYTGY</sequence>
<dbReference type="EMBL" id="MU266335">
    <property type="protein sequence ID" value="KAH7930078.1"/>
    <property type="molecule type" value="Genomic_DNA"/>
</dbReference>
<accession>A0ACB8BXU2</accession>
<dbReference type="Proteomes" id="UP000790709">
    <property type="component" value="Unassembled WGS sequence"/>
</dbReference>
<organism evidence="1 2">
    <name type="scientific">Leucogyrophana mollusca</name>
    <dbReference type="NCBI Taxonomy" id="85980"/>
    <lineage>
        <taxon>Eukaryota</taxon>
        <taxon>Fungi</taxon>
        <taxon>Dikarya</taxon>
        <taxon>Basidiomycota</taxon>
        <taxon>Agaricomycotina</taxon>
        <taxon>Agaricomycetes</taxon>
        <taxon>Agaricomycetidae</taxon>
        <taxon>Boletales</taxon>
        <taxon>Boletales incertae sedis</taxon>
        <taxon>Leucogyrophana</taxon>
    </lineage>
</organism>